<dbReference type="GO" id="GO:0016887">
    <property type="term" value="F:ATP hydrolysis activity"/>
    <property type="evidence" value="ECO:0007669"/>
    <property type="project" value="InterPro"/>
</dbReference>
<dbReference type="OrthoDB" id="9780677at2"/>
<proteinExistence type="inferred from homology"/>
<dbReference type="InterPro" id="IPR027417">
    <property type="entry name" value="P-loop_NTPase"/>
</dbReference>
<protein>
    <submittedName>
        <fullName evidence="3">Arsenic ABC transporter ATPase</fullName>
    </submittedName>
</protein>
<evidence type="ECO:0000256" key="1">
    <source>
        <dbReference type="ARBA" id="ARBA00011040"/>
    </source>
</evidence>
<sequence>MLLDDLGTSRILFVGGKGGVGKSTVASGIALAAAQRGRRVLLVSTDPAHNLGQLWERTIGDAPTQLFTAGAGGVTGVEIDPQRTVDRHLAAVGETMSRLLPERMRKQSLAHLELAREAPGSHEAAVLERVAEAVQLGLEDYDLAVFDTAPTGHTLRLLSLPAQLGEWATSLLENRDRSERFGAAMRGLVSARGAEGDTAKEAADRRLRQTLRLRQQRFTRVREVLTDSGVTRFVVVSIAESIPAMETVELVRGLDAIGIAVGALVINRRTPAESGTVLAERSERERVSARALVTALAGVPAVQLPLFPEELMGEAGLRVVAAALEAG</sequence>
<organism evidence="3 4">
    <name type="scientific">Leucobacter komagatae</name>
    <dbReference type="NCBI Taxonomy" id="55969"/>
    <lineage>
        <taxon>Bacteria</taxon>
        <taxon>Bacillati</taxon>
        <taxon>Actinomycetota</taxon>
        <taxon>Actinomycetes</taxon>
        <taxon>Micrococcales</taxon>
        <taxon>Microbacteriaceae</taxon>
        <taxon>Leucobacter</taxon>
    </lineage>
</organism>
<name>A0A0D0IM09_9MICO</name>
<dbReference type="EMBL" id="JXSQ01000008">
    <property type="protein sequence ID" value="KIP52624.1"/>
    <property type="molecule type" value="Genomic_DNA"/>
</dbReference>
<dbReference type="InterPro" id="IPR025723">
    <property type="entry name" value="ArsA/GET3_ATPase-like"/>
</dbReference>
<evidence type="ECO:0000259" key="2">
    <source>
        <dbReference type="Pfam" id="PF02374"/>
    </source>
</evidence>
<dbReference type="Pfam" id="PF02374">
    <property type="entry name" value="ArsA_ATPase"/>
    <property type="match status" value="1"/>
</dbReference>
<comment type="caution">
    <text evidence="3">The sequence shown here is derived from an EMBL/GenBank/DDBJ whole genome shotgun (WGS) entry which is preliminary data.</text>
</comment>
<comment type="similarity">
    <text evidence="1">Belongs to the arsA ATPase family.</text>
</comment>
<dbReference type="SUPFAM" id="SSF52540">
    <property type="entry name" value="P-loop containing nucleoside triphosphate hydrolases"/>
    <property type="match status" value="1"/>
</dbReference>
<evidence type="ECO:0000313" key="3">
    <source>
        <dbReference type="EMBL" id="KIP52624.1"/>
    </source>
</evidence>
<keyword evidence="4" id="KW-1185">Reference proteome</keyword>
<accession>A0A0D0IM09</accession>
<reference evidence="3 4" key="1">
    <citation type="submission" date="2015-01" db="EMBL/GenBank/DDBJ databases">
        <title>Draft genome sequence of Leucobacter komagatae strain VKM ST2845.</title>
        <authorList>
            <person name="Karlyshev A.V."/>
            <person name="Kudryashova E.B."/>
        </authorList>
    </citation>
    <scope>NUCLEOTIDE SEQUENCE [LARGE SCALE GENOMIC DNA]</scope>
    <source>
        <strain evidence="3 4">VKM ST2845</strain>
    </source>
</reference>
<dbReference type="Gene3D" id="3.40.50.300">
    <property type="entry name" value="P-loop containing nucleotide triphosphate hydrolases"/>
    <property type="match status" value="1"/>
</dbReference>
<dbReference type="PANTHER" id="PTHR10803">
    <property type="entry name" value="ARSENICAL PUMP-DRIVING ATPASE ARSENITE-TRANSLOCATING ATPASE"/>
    <property type="match status" value="1"/>
</dbReference>
<dbReference type="AlphaFoldDB" id="A0A0D0IM09"/>
<dbReference type="CDD" id="cd02035">
    <property type="entry name" value="ArsA"/>
    <property type="match status" value="1"/>
</dbReference>
<dbReference type="PANTHER" id="PTHR10803:SF3">
    <property type="entry name" value="ATPASE GET3"/>
    <property type="match status" value="1"/>
</dbReference>
<evidence type="ECO:0000313" key="4">
    <source>
        <dbReference type="Proteomes" id="UP000032120"/>
    </source>
</evidence>
<dbReference type="Proteomes" id="UP000032120">
    <property type="component" value="Unassembled WGS sequence"/>
</dbReference>
<dbReference type="NCBIfam" id="TIGR00345">
    <property type="entry name" value="GET3_arsA_TRC40"/>
    <property type="match status" value="1"/>
</dbReference>
<feature type="domain" description="ArsA/GET3 Anion-transporting ATPase-like" evidence="2">
    <location>
        <begin position="10"/>
        <end position="324"/>
    </location>
</feature>
<gene>
    <name evidence="3" type="ORF">SD72_07590</name>
</gene>
<dbReference type="GO" id="GO:0005524">
    <property type="term" value="F:ATP binding"/>
    <property type="evidence" value="ECO:0007669"/>
    <property type="project" value="InterPro"/>
</dbReference>
<dbReference type="InterPro" id="IPR016300">
    <property type="entry name" value="ATPase_ArsA/GET3"/>
</dbReference>